<dbReference type="InterPro" id="IPR014756">
    <property type="entry name" value="Ig_E-set"/>
</dbReference>
<evidence type="ECO:0000259" key="2">
    <source>
        <dbReference type="Pfam" id="PF08770"/>
    </source>
</evidence>
<evidence type="ECO:0000313" key="4">
    <source>
        <dbReference type="EMBL" id="KKL12922.1"/>
    </source>
</evidence>
<dbReference type="InterPro" id="IPR038162">
    <property type="entry name" value="SoxY_sf"/>
</dbReference>
<sequence>MRLLALTCAATLAALPVRAEPAWDLLASELFGDRPLVLAPEAIVIDSPYRSDNDARTRIAAEIDPPGDARVSTVWLVLDDNPMPVSAIFALAEPMPRFGFDVTMRVNGPMPLHVVAETEDGALFVAETFVKTSGQGACSAPPGTDPDLALADLGRMDIAITPRSDIAGRLAALSGDQRDQLDIDIRHPSHSGLQMDQISLLFIPMRYIADIGISLDGRDYVGVTGSISLSENPRIGMTVPGGAQSVGVTMTDTDGTTTRADKRLPGY</sequence>
<feature type="domain" description="Ig-like SoxY" evidence="3">
    <location>
        <begin position="28"/>
        <end position="138"/>
    </location>
</feature>
<feature type="compositionally biased region" description="Low complexity" evidence="1">
    <location>
        <begin position="246"/>
        <end position="257"/>
    </location>
</feature>
<dbReference type="InterPro" id="IPR030831">
    <property type="entry name" value="Fuse-rel_SoxYZ"/>
</dbReference>
<dbReference type="AlphaFoldDB" id="A0A0F9BGF3"/>
<dbReference type="Gene3D" id="2.60.40.2470">
    <property type="entry name" value="SoxY domain"/>
    <property type="match status" value="1"/>
</dbReference>
<dbReference type="InterPro" id="IPR013783">
    <property type="entry name" value="Ig-like_fold"/>
</dbReference>
<name>A0A0F9BGF3_9ZZZZ</name>
<protein>
    <recommendedName>
        <fullName evidence="5">Ig-like SoxY domain-containing protein</fullName>
    </recommendedName>
</protein>
<comment type="caution">
    <text evidence="4">The sequence shown here is derived from an EMBL/GenBank/DDBJ whole genome shotgun (WGS) entry which is preliminary data.</text>
</comment>
<evidence type="ECO:0000256" key="1">
    <source>
        <dbReference type="SAM" id="MobiDB-lite"/>
    </source>
</evidence>
<dbReference type="Gene3D" id="2.60.40.10">
    <property type="entry name" value="Immunoglobulins"/>
    <property type="match status" value="1"/>
</dbReference>
<gene>
    <name evidence="4" type="ORF">LCGC14_2530920</name>
</gene>
<proteinExistence type="predicted"/>
<dbReference type="Pfam" id="PF13501">
    <property type="entry name" value="SoxY"/>
    <property type="match status" value="1"/>
</dbReference>
<dbReference type="SUPFAM" id="SSF81296">
    <property type="entry name" value="E set domains"/>
    <property type="match status" value="1"/>
</dbReference>
<feature type="region of interest" description="Disordered" evidence="1">
    <location>
        <begin position="235"/>
        <end position="257"/>
    </location>
</feature>
<reference evidence="4" key="1">
    <citation type="journal article" date="2015" name="Nature">
        <title>Complex archaea that bridge the gap between prokaryotes and eukaryotes.</title>
        <authorList>
            <person name="Spang A."/>
            <person name="Saw J.H."/>
            <person name="Jorgensen S.L."/>
            <person name="Zaremba-Niedzwiedzka K."/>
            <person name="Martijn J."/>
            <person name="Lind A.E."/>
            <person name="van Eijk R."/>
            <person name="Schleper C."/>
            <person name="Guy L."/>
            <person name="Ettema T.J."/>
        </authorList>
    </citation>
    <scope>NUCLEOTIDE SEQUENCE</scope>
</reference>
<evidence type="ECO:0000259" key="3">
    <source>
        <dbReference type="Pfam" id="PF13501"/>
    </source>
</evidence>
<dbReference type="Pfam" id="PF08770">
    <property type="entry name" value="SoxZ"/>
    <property type="match status" value="1"/>
</dbReference>
<dbReference type="NCBIfam" id="TIGR04557">
    <property type="entry name" value="fuse_rel_SoxYZ"/>
    <property type="match status" value="1"/>
</dbReference>
<dbReference type="InterPro" id="IPR014880">
    <property type="entry name" value="SoxZ_dom"/>
</dbReference>
<dbReference type="InterPro" id="IPR032711">
    <property type="entry name" value="SoxY"/>
</dbReference>
<evidence type="ECO:0008006" key="5">
    <source>
        <dbReference type="Google" id="ProtNLM"/>
    </source>
</evidence>
<accession>A0A0F9BGF3</accession>
<organism evidence="4">
    <name type="scientific">marine sediment metagenome</name>
    <dbReference type="NCBI Taxonomy" id="412755"/>
    <lineage>
        <taxon>unclassified sequences</taxon>
        <taxon>metagenomes</taxon>
        <taxon>ecological metagenomes</taxon>
    </lineage>
</organism>
<feature type="domain" description="Sulphur oxidation protein SoxZ" evidence="2">
    <location>
        <begin position="180"/>
        <end position="261"/>
    </location>
</feature>
<dbReference type="EMBL" id="LAZR01041069">
    <property type="protein sequence ID" value="KKL12922.1"/>
    <property type="molecule type" value="Genomic_DNA"/>
</dbReference>